<evidence type="ECO:0000313" key="2">
    <source>
        <dbReference type="EMBL" id="KOB65661.1"/>
    </source>
</evidence>
<evidence type="ECO:0000313" key="3">
    <source>
        <dbReference type="Proteomes" id="UP000037510"/>
    </source>
</evidence>
<dbReference type="InterPro" id="IPR004142">
    <property type="entry name" value="NDRG"/>
</dbReference>
<proteinExistence type="inferred from homology"/>
<gene>
    <name evidence="2" type="ORF">OBRU01_22398</name>
</gene>
<evidence type="ECO:0000256" key="1">
    <source>
        <dbReference type="ARBA" id="ARBA00005598"/>
    </source>
</evidence>
<dbReference type="Gene3D" id="3.40.50.1820">
    <property type="entry name" value="alpha/beta hydrolase"/>
    <property type="match status" value="1"/>
</dbReference>
<name>A0A0L7KRK3_OPEBR</name>
<comment type="caution">
    <text evidence="2">The sequence shown here is derived from an EMBL/GenBank/DDBJ whole genome shotgun (WGS) entry which is preliminary data.</text>
</comment>
<accession>A0A0L7KRK3</accession>
<organism evidence="2 3">
    <name type="scientific">Operophtera brumata</name>
    <name type="common">Winter moth</name>
    <name type="synonym">Phalaena brumata</name>
    <dbReference type="NCBI Taxonomy" id="104452"/>
    <lineage>
        <taxon>Eukaryota</taxon>
        <taxon>Metazoa</taxon>
        <taxon>Ecdysozoa</taxon>
        <taxon>Arthropoda</taxon>
        <taxon>Hexapoda</taxon>
        <taxon>Insecta</taxon>
        <taxon>Pterygota</taxon>
        <taxon>Neoptera</taxon>
        <taxon>Endopterygota</taxon>
        <taxon>Lepidoptera</taxon>
        <taxon>Glossata</taxon>
        <taxon>Ditrysia</taxon>
        <taxon>Geometroidea</taxon>
        <taxon>Geometridae</taxon>
        <taxon>Larentiinae</taxon>
        <taxon>Operophtera</taxon>
    </lineage>
</organism>
<dbReference type="Proteomes" id="UP000037510">
    <property type="component" value="Unassembled WGS sequence"/>
</dbReference>
<protein>
    <submittedName>
        <fullName evidence="2">Protein NDRG3</fullName>
    </submittedName>
</protein>
<dbReference type="InterPro" id="IPR029058">
    <property type="entry name" value="AB_hydrolase_fold"/>
</dbReference>
<reference evidence="2 3" key="1">
    <citation type="journal article" date="2015" name="Genome Biol. Evol.">
        <title>The genome of winter moth (Operophtera brumata) provides a genomic perspective on sexual dimorphism and phenology.</title>
        <authorList>
            <person name="Derks M.F."/>
            <person name="Smit S."/>
            <person name="Salis L."/>
            <person name="Schijlen E."/>
            <person name="Bossers A."/>
            <person name="Mateman C."/>
            <person name="Pijl A.S."/>
            <person name="de Ridder D."/>
            <person name="Groenen M.A."/>
            <person name="Visser M.E."/>
            <person name="Megens H.J."/>
        </authorList>
    </citation>
    <scope>NUCLEOTIDE SEQUENCE [LARGE SCALE GENOMIC DNA]</scope>
    <source>
        <strain evidence="2">WM2013NL</strain>
        <tissue evidence="2">Head and thorax</tissue>
    </source>
</reference>
<comment type="similarity">
    <text evidence="1">Belongs to the NDRG family.</text>
</comment>
<dbReference type="EMBL" id="JTDY01006833">
    <property type="protein sequence ID" value="KOB65661.1"/>
    <property type="molecule type" value="Genomic_DNA"/>
</dbReference>
<dbReference type="Pfam" id="PF03096">
    <property type="entry name" value="Ndr"/>
    <property type="match status" value="1"/>
</dbReference>
<sequence length="212" mass="23697">MPNRQICLKPVPGLGVQIIPDPEIKPKTQVNALALINCSSSHAAWIEWAYQKVNAHALRSYGMTQSVVDYLMWHHFGRAPEERNQDLAAMYRANFSRNVNPANLAHFIDAYVRRGDLDIARDGATIRVPVLNVTGAMSPHIQDCGLVHEEQPGKISEAFRLFLQGEGYVAPLSPNKITEYRRLSDAGERRRACRLSPVIRITENPISEAVAC</sequence>
<keyword evidence="3" id="KW-1185">Reference proteome</keyword>
<dbReference type="AlphaFoldDB" id="A0A0L7KRK3"/>
<dbReference type="SUPFAM" id="SSF53474">
    <property type="entry name" value="alpha/beta-Hydrolases"/>
    <property type="match status" value="1"/>
</dbReference>
<dbReference type="PANTHER" id="PTHR11034">
    <property type="entry name" value="N-MYC DOWNSTREAM REGULATED"/>
    <property type="match status" value="1"/>
</dbReference>
<dbReference type="STRING" id="104452.A0A0L7KRK3"/>